<dbReference type="Proteomes" id="UP001500449">
    <property type="component" value="Unassembled WGS sequence"/>
</dbReference>
<dbReference type="InterPro" id="IPR051446">
    <property type="entry name" value="HTH_trans_reg/aminotransferase"/>
</dbReference>
<proteinExistence type="inferred from homology"/>
<dbReference type="Gene3D" id="3.40.640.10">
    <property type="entry name" value="Type I PLP-dependent aspartate aminotransferase-like (Major domain)"/>
    <property type="match status" value="1"/>
</dbReference>
<dbReference type="Gene3D" id="3.90.1150.10">
    <property type="entry name" value="Aspartate Aminotransferase, domain 1"/>
    <property type="match status" value="1"/>
</dbReference>
<organism evidence="7 8">
    <name type="scientific">Pseudonocardia ailaonensis</name>
    <dbReference type="NCBI Taxonomy" id="367279"/>
    <lineage>
        <taxon>Bacteria</taxon>
        <taxon>Bacillati</taxon>
        <taxon>Actinomycetota</taxon>
        <taxon>Actinomycetes</taxon>
        <taxon>Pseudonocardiales</taxon>
        <taxon>Pseudonocardiaceae</taxon>
        <taxon>Pseudonocardia</taxon>
    </lineage>
</organism>
<dbReference type="InterPro" id="IPR015421">
    <property type="entry name" value="PyrdxlP-dep_Trfase_major"/>
</dbReference>
<dbReference type="PROSITE" id="PS50949">
    <property type="entry name" value="HTH_GNTR"/>
    <property type="match status" value="1"/>
</dbReference>
<evidence type="ECO:0000256" key="2">
    <source>
        <dbReference type="ARBA" id="ARBA00022898"/>
    </source>
</evidence>
<dbReference type="PANTHER" id="PTHR46577">
    <property type="entry name" value="HTH-TYPE TRANSCRIPTIONAL REGULATORY PROTEIN GABR"/>
    <property type="match status" value="1"/>
</dbReference>
<dbReference type="InterPro" id="IPR015424">
    <property type="entry name" value="PyrdxlP-dep_Trfase"/>
</dbReference>
<evidence type="ECO:0000256" key="3">
    <source>
        <dbReference type="ARBA" id="ARBA00023015"/>
    </source>
</evidence>
<dbReference type="PANTHER" id="PTHR46577:SF1">
    <property type="entry name" value="HTH-TYPE TRANSCRIPTIONAL REGULATORY PROTEIN GABR"/>
    <property type="match status" value="1"/>
</dbReference>
<comment type="similarity">
    <text evidence="1">In the C-terminal section; belongs to the class-I pyridoxal-phosphate-dependent aminotransferase family.</text>
</comment>
<dbReference type="InterPro" id="IPR036388">
    <property type="entry name" value="WH-like_DNA-bd_sf"/>
</dbReference>
<gene>
    <name evidence="7" type="ORF">GCM10009836_05670</name>
</gene>
<dbReference type="InterPro" id="IPR004839">
    <property type="entry name" value="Aminotransferase_I/II_large"/>
</dbReference>
<feature type="domain" description="HTH gntR-type" evidence="6">
    <location>
        <begin position="3"/>
        <end position="71"/>
    </location>
</feature>
<dbReference type="InterPro" id="IPR036390">
    <property type="entry name" value="WH_DNA-bd_sf"/>
</dbReference>
<keyword evidence="5" id="KW-0804">Transcription</keyword>
<dbReference type="Gene3D" id="1.10.10.10">
    <property type="entry name" value="Winged helix-like DNA-binding domain superfamily/Winged helix DNA-binding domain"/>
    <property type="match status" value="1"/>
</dbReference>
<evidence type="ECO:0000256" key="1">
    <source>
        <dbReference type="ARBA" id="ARBA00005384"/>
    </source>
</evidence>
<evidence type="ECO:0000256" key="4">
    <source>
        <dbReference type="ARBA" id="ARBA00023125"/>
    </source>
</evidence>
<evidence type="ECO:0000259" key="6">
    <source>
        <dbReference type="PROSITE" id="PS50949"/>
    </source>
</evidence>
<protein>
    <submittedName>
        <fullName evidence="7">PLP-dependent aminotransferase family protein</fullName>
    </submittedName>
</protein>
<dbReference type="EMBL" id="BAAAQK010000002">
    <property type="protein sequence ID" value="GAA1830541.1"/>
    <property type="molecule type" value="Genomic_DNA"/>
</dbReference>
<dbReference type="SUPFAM" id="SSF53383">
    <property type="entry name" value="PLP-dependent transferases"/>
    <property type="match status" value="1"/>
</dbReference>
<comment type="caution">
    <text evidence="7">The sequence shown here is derived from an EMBL/GenBank/DDBJ whole genome shotgun (WGS) entry which is preliminary data.</text>
</comment>
<keyword evidence="2" id="KW-0663">Pyridoxal phosphate</keyword>
<keyword evidence="8" id="KW-1185">Reference proteome</keyword>
<dbReference type="CDD" id="cd07377">
    <property type="entry name" value="WHTH_GntR"/>
    <property type="match status" value="1"/>
</dbReference>
<reference evidence="7 8" key="1">
    <citation type="journal article" date="2019" name="Int. J. Syst. Evol. Microbiol.">
        <title>The Global Catalogue of Microorganisms (GCM) 10K type strain sequencing project: providing services to taxonomists for standard genome sequencing and annotation.</title>
        <authorList>
            <consortium name="The Broad Institute Genomics Platform"/>
            <consortium name="The Broad Institute Genome Sequencing Center for Infectious Disease"/>
            <person name="Wu L."/>
            <person name="Ma J."/>
        </authorList>
    </citation>
    <scope>NUCLEOTIDE SEQUENCE [LARGE SCALE GENOMIC DNA]</scope>
    <source>
        <strain evidence="7 8">JCM 16009</strain>
    </source>
</reference>
<evidence type="ECO:0000313" key="7">
    <source>
        <dbReference type="EMBL" id="GAA1830541.1"/>
    </source>
</evidence>
<evidence type="ECO:0000256" key="5">
    <source>
        <dbReference type="ARBA" id="ARBA00023163"/>
    </source>
</evidence>
<keyword evidence="7" id="KW-0032">Aminotransferase</keyword>
<dbReference type="SMART" id="SM00345">
    <property type="entry name" value="HTH_GNTR"/>
    <property type="match status" value="1"/>
</dbReference>
<keyword evidence="3" id="KW-0805">Transcription regulation</keyword>
<dbReference type="RefSeq" id="WP_344411974.1">
    <property type="nucleotide sequence ID" value="NZ_BAAAQK010000002.1"/>
</dbReference>
<dbReference type="InterPro" id="IPR015422">
    <property type="entry name" value="PyrdxlP-dep_Trfase_small"/>
</dbReference>
<dbReference type="Pfam" id="PF00155">
    <property type="entry name" value="Aminotran_1_2"/>
    <property type="match status" value="1"/>
</dbReference>
<keyword evidence="4" id="KW-0238">DNA-binding</keyword>
<keyword evidence="7" id="KW-0808">Transferase</keyword>
<dbReference type="Pfam" id="PF00392">
    <property type="entry name" value="GntR"/>
    <property type="match status" value="1"/>
</dbReference>
<dbReference type="CDD" id="cd00609">
    <property type="entry name" value="AAT_like"/>
    <property type="match status" value="1"/>
</dbReference>
<dbReference type="GO" id="GO:0008483">
    <property type="term" value="F:transaminase activity"/>
    <property type="evidence" value="ECO:0007669"/>
    <property type="project" value="UniProtKB-KW"/>
</dbReference>
<dbReference type="InterPro" id="IPR000524">
    <property type="entry name" value="Tscrpt_reg_HTH_GntR"/>
</dbReference>
<evidence type="ECO:0000313" key="8">
    <source>
        <dbReference type="Proteomes" id="UP001500449"/>
    </source>
</evidence>
<name>A0ABN2ML39_9PSEU</name>
<sequence length="443" mass="46273">MFVPDYRTLADRVAADIAAGRLHPGDRLPTQRRFARRRGIAVSTAARVYAELTRRGLVVGEVGRGTFVRAAPPAPGPALAEPSTALVDLELNFPSPPEQPALLSAAITALSRPDVLAEALAPVGVRGSSALRAAAAEALARPGWQPDPDDLLITGSGRQAIAAAFAALVPTGGRIAVEALTYPLVRGAVHRLGLTAVPLRLDDEGLVPAALDAACREAPVHVLSVQPTLHNPLGVTMGARRRAELAEVLREHDVVAVEDAVYSFLRPEPGPLAAHAPERTIVIESLSKRLAPGLTLGFAACPPALVDRVAAAARSGGWTPQGLAVAAAIRWLTDGTASRLVEIKRADAAARQELARAHLPGLRADPAAYHAWLPLPEPWRAETFVAAAARRGIAVTPAAAFAVIPAHAPDAVRLALAAPPLPVLREALDTLAALLRTDPDLPD</sequence>
<dbReference type="SUPFAM" id="SSF46785">
    <property type="entry name" value="Winged helix' DNA-binding domain"/>
    <property type="match status" value="1"/>
</dbReference>
<accession>A0ABN2ML39</accession>